<keyword evidence="3" id="KW-0133">Cell shape</keyword>
<dbReference type="Pfam" id="PF13083">
    <property type="entry name" value="KH_KhpA-B"/>
    <property type="match status" value="1"/>
</dbReference>
<feature type="region of interest" description="Disordered" evidence="4">
    <location>
        <begin position="76"/>
        <end position="118"/>
    </location>
</feature>
<evidence type="ECO:0000256" key="2">
    <source>
        <dbReference type="ARBA" id="ARBA00022884"/>
    </source>
</evidence>
<dbReference type="GO" id="GO:0009252">
    <property type="term" value="P:peptidoglycan biosynthetic process"/>
    <property type="evidence" value="ECO:0007669"/>
    <property type="project" value="UniProtKB-UniRule"/>
</dbReference>
<dbReference type="GO" id="GO:0008360">
    <property type="term" value="P:regulation of cell shape"/>
    <property type="evidence" value="ECO:0007669"/>
    <property type="project" value="UniProtKB-KW"/>
</dbReference>
<dbReference type="GO" id="GO:0005737">
    <property type="term" value="C:cytoplasm"/>
    <property type="evidence" value="ECO:0007669"/>
    <property type="project" value="UniProtKB-SubCell"/>
</dbReference>
<keyword evidence="3" id="KW-0961">Cell wall biogenesis/degradation</keyword>
<protein>
    <recommendedName>
        <fullName evidence="3">RNA-binding protein KhpA</fullName>
    </recommendedName>
    <alternativeName>
        <fullName evidence="3">KH-domain protein A</fullName>
    </alternativeName>
</protein>
<dbReference type="PANTHER" id="PTHR34654:SF1">
    <property type="entry name" value="RNA-BINDING PROTEIN KHPA"/>
    <property type="match status" value="1"/>
</dbReference>
<comment type="subcellular location">
    <subcellularLocation>
        <location evidence="3">Cytoplasm</location>
    </subcellularLocation>
</comment>
<dbReference type="GO" id="GO:0003723">
    <property type="term" value="F:RNA binding"/>
    <property type="evidence" value="ECO:0007669"/>
    <property type="project" value="UniProtKB-UniRule"/>
</dbReference>
<keyword evidence="2 3" id="KW-0694">RNA-binding</keyword>
<dbReference type="EMBL" id="PFBY01000037">
    <property type="protein sequence ID" value="PIR76205.1"/>
    <property type="molecule type" value="Genomic_DNA"/>
</dbReference>
<dbReference type="CDD" id="cd22533">
    <property type="entry name" value="KH-II_YlqC-like"/>
    <property type="match status" value="1"/>
</dbReference>
<dbReference type="Gene3D" id="3.30.300.20">
    <property type="match status" value="1"/>
</dbReference>
<comment type="function">
    <text evidence="3">A probable RNA chaperone. Forms a complex with KhpB which binds to cellular RNA and controls its expression. Plays a role in peptidoglycan (PG) homeostasis and cell length regulation.</text>
</comment>
<name>A0A2H0TVN5_9BACT</name>
<evidence type="ECO:0000256" key="4">
    <source>
        <dbReference type="SAM" id="MobiDB-lite"/>
    </source>
</evidence>
<gene>
    <name evidence="3" type="primary">khpA</name>
    <name evidence="5" type="ORF">COU32_03325</name>
</gene>
<comment type="caution">
    <text evidence="5">The sequence shown here is derived from an EMBL/GenBank/DDBJ whole genome shotgun (WGS) entry which is preliminary data.</text>
</comment>
<keyword evidence="3" id="KW-0143">Chaperone</keyword>
<dbReference type="GO" id="GO:0071555">
    <property type="term" value="P:cell wall organization"/>
    <property type="evidence" value="ECO:0007669"/>
    <property type="project" value="UniProtKB-KW"/>
</dbReference>
<evidence type="ECO:0000313" key="6">
    <source>
        <dbReference type="Proteomes" id="UP000231530"/>
    </source>
</evidence>
<dbReference type="AlphaFoldDB" id="A0A2H0TVN5"/>
<dbReference type="PANTHER" id="PTHR34654">
    <property type="entry name" value="UPF0109 PROTEIN SCO5592"/>
    <property type="match status" value="1"/>
</dbReference>
<accession>A0A2H0TVN5</accession>
<comment type="similarity">
    <text evidence="3">Belongs to the KhpA RNA-binding protein family.</text>
</comment>
<keyword evidence="1 3" id="KW-0963">Cytoplasm</keyword>
<reference evidence="6" key="1">
    <citation type="submission" date="2017-09" db="EMBL/GenBank/DDBJ databases">
        <title>Depth-based differentiation of microbial function through sediment-hosted aquifers and enrichment of novel symbionts in the deep terrestrial subsurface.</title>
        <authorList>
            <person name="Probst A.J."/>
            <person name="Ladd B."/>
            <person name="Jarett J.K."/>
            <person name="Geller-Mcgrath D.E."/>
            <person name="Sieber C.M.K."/>
            <person name="Emerson J.B."/>
            <person name="Anantharaman K."/>
            <person name="Thomas B.C."/>
            <person name="Malmstrom R."/>
            <person name="Stieglmeier M."/>
            <person name="Klingl A."/>
            <person name="Woyke T."/>
            <person name="Ryan C.M."/>
            <person name="Banfield J.F."/>
        </authorList>
    </citation>
    <scope>NUCLEOTIDE SEQUENCE [LARGE SCALE GENOMIC DNA]</scope>
</reference>
<sequence>MEQDQAFVEYVVKAIVNNPDKVKAVRTVDERGVLITLDVDPSDMAYVIGRQGQTARSVRTLLKIVGAKNNARVNLKINEPEGGRGPAYRNAAPAAAPAPTSTMSDEDIDTSAVDGFTL</sequence>
<dbReference type="HAMAP" id="MF_00088">
    <property type="entry name" value="KhpA"/>
    <property type="match status" value="1"/>
</dbReference>
<evidence type="ECO:0000256" key="3">
    <source>
        <dbReference type="HAMAP-Rule" id="MF_00088"/>
    </source>
</evidence>
<dbReference type="InterPro" id="IPR015946">
    <property type="entry name" value="KH_dom-like_a/b"/>
</dbReference>
<dbReference type="InterPro" id="IPR009019">
    <property type="entry name" value="KH_sf_prok-type"/>
</dbReference>
<evidence type="ECO:0000313" key="5">
    <source>
        <dbReference type="EMBL" id="PIR76205.1"/>
    </source>
</evidence>
<comment type="subunit">
    <text evidence="3">Forms a complex with KhpB.</text>
</comment>
<dbReference type="SUPFAM" id="SSF54814">
    <property type="entry name" value="Prokaryotic type KH domain (KH-domain type II)"/>
    <property type="match status" value="1"/>
</dbReference>
<organism evidence="5 6">
    <name type="scientific">Candidatus Magasanikbacteria bacterium CG10_big_fil_rev_8_21_14_0_10_42_10</name>
    <dbReference type="NCBI Taxonomy" id="1974649"/>
    <lineage>
        <taxon>Bacteria</taxon>
        <taxon>Candidatus Magasanikiibacteriota</taxon>
    </lineage>
</organism>
<proteinExistence type="inferred from homology"/>
<dbReference type="Proteomes" id="UP000231530">
    <property type="component" value="Unassembled WGS sequence"/>
</dbReference>
<dbReference type="InterPro" id="IPR020627">
    <property type="entry name" value="KhpA"/>
</dbReference>
<evidence type="ECO:0000256" key="1">
    <source>
        <dbReference type="ARBA" id="ARBA00022490"/>
    </source>
</evidence>